<reference evidence="5 6" key="2">
    <citation type="submission" date="2018-11" db="EMBL/GenBank/DDBJ databases">
        <authorList>
            <consortium name="Pathogen Informatics"/>
        </authorList>
    </citation>
    <scope>NUCLEOTIDE SEQUENCE [LARGE SCALE GENOMIC DNA]</scope>
</reference>
<keyword evidence="3" id="KW-0732">Signal</keyword>
<dbReference type="EMBL" id="UYRR01007297">
    <property type="protein sequence ID" value="VDK23481.1"/>
    <property type="molecule type" value="Genomic_DNA"/>
</dbReference>
<evidence type="ECO:0000256" key="1">
    <source>
        <dbReference type="PROSITE-ProRule" id="PRU01211"/>
    </source>
</evidence>
<dbReference type="Gene3D" id="3.40.390.10">
    <property type="entry name" value="Collagenase (Catalytic Domain)"/>
    <property type="match status" value="1"/>
</dbReference>
<reference evidence="7" key="1">
    <citation type="submission" date="2017-02" db="UniProtKB">
        <authorList>
            <consortium name="WormBaseParasite"/>
        </authorList>
    </citation>
    <scope>IDENTIFICATION</scope>
</reference>
<name>A0A0M3JA37_ANISI</name>
<organism evidence="7">
    <name type="scientific">Anisakis simplex</name>
    <name type="common">Herring worm</name>
    <dbReference type="NCBI Taxonomy" id="6269"/>
    <lineage>
        <taxon>Eukaryota</taxon>
        <taxon>Metazoa</taxon>
        <taxon>Ecdysozoa</taxon>
        <taxon>Nematoda</taxon>
        <taxon>Chromadorea</taxon>
        <taxon>Rhabditida</taxon>
        <taxon>Spirurina</taxon>
        <taxon>Ascaridomorpha</taxon>
        <taxon>Ascaridoidea</taxon>
        <taxon>Anisakidae</taxon>
        <taxon>Anisakis</taxon>
        <taxon>Anisakis simplex complex</taxon>
    </lineage>
</organism>
<evidence type="ECO:0000259" key="4">
    <source>
        <dbReference type="PROSITE" id="PS51864"/>
    </source>
</evidence>
<evidence type="ECO:0000313" key="6">
    <source>
        <dbReference type="Proteomes" id="UP000267096"/>
    </source>
</evidence>
<evidence type="ECO:0000313" key="7">
    <source>
        <dbReference type="WBParaSite" id="ASIM_0000445701-mRNA-1"/>
    </source>
</evidence>
<comment type="caution">
    <text evidence="1">Lacks conserved residue(s) required for the propagation of feature annotation.</text>
</comment>
<evidence type="ECO:0000313" key="5">
    <source>
        <dbReference type="EMBL" id="VDK23481.1"/>
    </source>
</evidence>
<protein>
    <submittedName>
        <fullName evidence="7">Peptidase M12A domain-containing protein</fullName>
    </submittedName>
</protein>
<accession>A0A0M3JA37</accession>
<feature type="domain" description="Peptidase M12A" evidence="4">
    <location>
        <begin position="96"/>
        <end position="123"/>
    </location>
</feature>
<feature type="chain" id="PRO_5043120834" evidence="3">
    <location>
        <begin position="21"/>
        <end position="123"/>
    </location>
</feature>
<dbReference type="PROSITE" id="PS51864">
    <property type="entry name" value="ASTACIN"/>
    <property type="match status" value="1"/>
</dbReference>
<dbReference type="AlphaFoldDB" id="A0A0M3JA37"/>
<feature type="region of interest" description="Disordered" evidence="2">
    <location>
        <begin position="37"/>
        <end position="57"/>
    </location>
</feature>
<dbReference type="InterPro" id="IPR024079">
    <property type="entry name" value="MetalloPept_cat_dom_sf"/>
</dbReference>
<keyword evidence="6" id="KW-1185">Reference proteome</keyword>
<dbReference type="GO" id="GO:0006508">
    <property type="term" value="P:proteolysis"/>
    <property type="evidence" value="ECO:0007669"/>
    <property type="project" value="InterPro"/>
</dbReference>
<evidence type="ECO:0000256" key="3">
    <source>
        <dbReference type="SAM" id="SignalP"/>
    </source>
</evidence>
<dbReference type="WBParaSite" id="ASIM_0000445701-mRNA-1">
    <property type="protein sequence ID" value="ASIM_0000445701-mRNA-1"/>
    <property type="gene ID" value="ASIM_0000445701"/>
</dbReference>
<proteinExistence type="predicted"/>
<gene>
    <name evidence="5" type="ORF">ASIM_LOCUS4270</name>
</gene>
<sequence length="123" mass="14008">MCRYSVLLLVAAQLAIFISAFPQNEASLPDGSKKFLTGKDYEHGDHVPDDEMTREESIDKVEKERTEIIEANLKDPNIIEGDIIVPPNANGSIHRRSVYSDERMLWPNGRVPYEIRSSYDSKQ</sequence>
<evidence type="ECO:0000256" key="2">
    <source>
        <dbReference type="SAM" id="MobiDB-lite"/>
    </source>
</evidence>
<dbReference type="GO" id="GO:0004222">
    <property type="term" value="F:metalloendopeptidase activity"/>
    <property type="evidence" value="ECO:0007669"/>
    <property type="project" value="InterPro"/>
</dbReference>
<dbReference type="Proteomes" id="UP000267096">
    <property type="component" value="Unassembled WGS sequence"/>
</dbReference>
<dbReference type="InterPro" id="IPR001506">
    <property type="entry name" value="Peptidase_M12A"/>
</dbReference>
<feature type="signal peptide" evidence="3">
    <location>
        <begin position="1"/>
        <end position="20"/>
    </location>
</feature>